<evidence type="ECO:0000256" key="7">
    <source>
        <dbReference type="ARBA" id="ARBA00022967"/>
    </source>
</evidence>
<comment type="caution">
    <text evidence="12">The sequence shown here is derived from an EMBL/GenBank/DDBJ whole genome shotgun (WGS) entry which is preliminary data.</text>
</comment>
<evidence type="ECO:0000256" key="2">
    <source>
        <dbReference type="ARBA" id="ARBA00005417"/>
    </source>
</evidence>
<dbReference type="GO" id="GO:0016887">
    <property type="term" value="F:ATP hydrolysis activity"/>
    <property type="evidence" value="ECO:0007669"/>
    <property type="project" value="InterPro"/>
</dbReference>
<dbReference type="NCBIfam" id="TIGR01166">
    <property type="entry name" value="cbiO"/>
    <property type="match status" value="1"/>
</dbReference>
<keyword evidence="3 10" id="KW-0813">Transport</keyword>
<protein>
    <recommendedName>
        <fullName evidence="10">ABC transporter ATP-binding protein</fullName>
    </recommendedName>
</protein>
<comment type="subcellular location">
    <subcellularLocation>
        <location evidence="1 10">Cell membrane</location>
        <topology evidence="1 10">Peripheral membrane protein</topology>
    </subcellularLocation>
</comment>
<proteinExistence type="inferred from homology"/>
<evidence type="ECO:0000256" key="3">
    <source>
        <dbReference type="ARBA" id="ARBA00022448"/>
    </source>
</evidence>
<dbReference type="PROSITE" id="PS50893">
    <property type="entry name" value="ABC_TRANSPORTER_2"/>
    <property type="match status" value="1"/>
</dbReference>
<dbReference type="PROSITE" id="PS00211">
    <property type="entry name" value="ABC_TRANSPORTER_1"/>
    <property type="match status" value="1"/>
</dbReference>
<gene>
    <name evidence="12" type="ORF">QI30_15975</name>
</gene>
<dbReference type="GO" id="GO:0005524">
    <property type="term" value="F:ATP binding"/>
    <property type="evidence" value="ECO:0007669"/>
    <property type="project" value="UniProtKB-UniRule"/>
</dbReference>
<reference evidence="12 13" key="1">
    <citation type="submission" date="2014-11" db="EMBL/GenBank/DDBJ databases">
        <title>Genome sequence and analysis of novel Kurthia sp.</title>
        <authorList>
            <person name="Lawson J.N."/>
            <person name="Gonzalez J.E."/>
            <person name="Rinauldi L."/>
            <person name="Xuan Z."/>
            <person name="Firman A."/>
            <person name="Shaddox L."/>
            <person name="Trudeau A."/>
            <person name="Shah S."/>
            <person name="Reiman D."/>
        </authorList>
    </citation>
    <scope>NUCLEOTIDE SEQUENCE [LARGE SCALE GENOMIC DNA]</scope>
    <source>
        <strain evidence="12 13">3B1D</strain>
    </source>
</reference>
<dbReference type="Proteomes" id="UP000288623">
    <property type="component" value="Unassembled WGS sequence"/>
</dbReference>
<keyword evidence="13" id="KW-1185">Reference proteome</keyword>
<name>A0A433RQJ9_9BACL</name>
<evidence type="ECO:0000256" key="4">
    <source>
        <dbReference type="ARBA" id="ARBA00022475"/>
    </source>
</evidence>
<dbReference type="FunFam" id="3.40.50.300:FF:000224">
    <property type="entry name" value="Energy-coupling factor transporter ATP-binding protein EcfA"/>
    <property type="match status" value="1"/>
</dbReference>
<sequence>MTISFQHVTFQYGDGTTALHDLSLDIPTGKKIALLGNNGAGKSTLFQHMNGLLQPTNGTVLYNDVPLDYKRKGLQTLRQKVGIVFQDPDSQLFSGTVEQDIAFGPTNLGWDKKIVKQKVDAVIDLLEIEALRKKPLHFLSLGQKKRVAIAGVLAMEPELMILDEPSAGLDGYYTQQIMQILSTLHTPERTIILSTHDVNFAYEWADEIIVVSDGQLLYQGDPVHLFKHDTILKKAHLDTPWLFETTMALIQKQIIKPLEHFPRSKEALFELLPTGRAVQFI</sequence>
<evidence type="ECO:0000256" key="9">
    <source>
        <dbReference type="ARBA" id="ARBA00025157"/>
    </source>
</evidence>
<dbReference type="SUPFAM" id="SSF52540">
    <property type="entry name" value="P-loop containing nucleoside triphosphate hydrolases"/>
    <property type="match status" value="1"/>
</dbReference>
<comment type="function">
    <text evidence="10">Part of an ABC transporter complex. Responsible for energy coupling to the transport system.</text>
</comment>
<dbReference type="GO" id="GO:0043190">
    <property type="term" value="C:ATP-binding cassette (ABC) transporter complex"/>
    <property type="evidence" value="ECO:0007669"/>
    <property type="project" value="TreeGrafter"/>
</dbReference>
<dbReference type="EMBL" id="JTFC01000041">
    <property type="protein sequence ID" value="RUS53052.1"/>
    <property type="molecule type" value="Genomic_DNA"/>
</dbReference>
<keyword evidence="8 10" id="KW-0472">Membrane</keyword>
<dbReference type="GO" id="GO:0015087">
    <property type="term" value="F:cobalt ion transmembrane transporter activity"/>
    <property type="evidence" value="ECO:0007669"/>
    <property type="project" value="UniProtKB-ARBA"/>
</dbReference>
<dbReference type="Pfam" id="PF00005">
    <property type="entry name" value="ABC_tran"/>
    <property type="match status" value="1"/>
</dbReference>
<dbReference type="RefSeq" id="WP_126991598.1">
    <property type="nucleotide sequence ID" value="NZ_JTFC01000041.1"/>
</dbReference>
<keyword evidence="4 10" id="KW-1003">Cell membrane</keyword>
<dbReference type="GO" id="GO:0042626">
    <property type="term" value="F:ATPase-coupled transmembrane transporter activity"/>
    <property type="evidence" value="ECO:0007669"/>
    <property type="project" value="TreeGrafter"/>
</dbReference>
<keyword evidence="6 10" id="KW-0067">ATP-binding</keyword>
<accession>A0A433RQJ9</accession>
<keyword evidence="5 10" id="KW-0547">Nucleotide-binding</keyword>
<dbReference type="CDD" id="cd03225">
    <property type="entry name" value="ABC_cobalt_CbiO_domain1"/>
    <property type="match status" value="1"/>
</dbReference>
<evidence type="ECO:0000256" key="6">
    <source>
        <dbReference type="ARBA" id="ARBA00022840"/>
    </source>
</evidence>
<dbReference type="InterPro" id="IPR050095">
    <property type="entry name" value="ECF_ABC_transporter_ATP-bd"/>
</dbReference>
<evidence type="ECO:0000256" key="10">
    <source>
        <dbReference type="RuleBase" id="RU364103"/>
    </source>
</evidence>
<dbReference type="Gene3D" id="3.40.50.300">
    <property type="entry name" value="P-loop containing nucleotide triphosphate hydrolases"/>
    <property type="match status" value="1"/>
</dbReference>
<feature type="domain" description="ABC transporter" evidence="11">
    <location>
        <begin position="3"/>
        <end position="238"/>
    </location>
</feature>
<dbReference type="InterPro" id="IPR005876">
    <property type="entry name" value="Co_trans_ATP-bd"/>
</dbReference>
<keyword evidence="7" id="KW-1278">Translocase</keyword>
<comment type="similarity">
    <text evidence="2 10">Belongs to the ABC transporter superfamily.</text>
</comment>
<evidence type="ECO:0000313" key="13">
    <source>
        <dbReference type="Proteomes" id="UP000288623"/>
    </source>
</evidence>
<evidence type="ECO:0000256" key="8">
    <source>
        <dbReference type="ARBA" id="ARBA00023136"/>
    </source>
</evidence>
<evidence type="ECO:0000259" key="11">
    <source>
        <dbReference type="PROSITE" id="PS50893"/>
    </source>
</evidence>
<comment type="function">
    <text evidence="9">Probably part of an ABC transporter complex. Responsible for energy coupling to the transport system.</text>
</comment>
<dbReference type="InterPro" id="IPR003593">
    <property type="entry name" value="AAA+_ATPase"/>
</dbReference>
<dbReference type="InterPro" id="IPR003439">
    <property type="entry name" value="ABC_transporter-like_ATP-bd"/>
</dbReference>
<organism evidence="12 13">
    <name type="scientific">Candidatus Kurthia intestinigallinarum</name>
    <dbReference type="NCBI Taxonomy" id="1562256"/>
    <lineage>
        <taxon>Bacteria</taxon>
        <taxon>Bacillati</taxon>
        <taxon>Bacillota</taxon>
        <taxon>Bacilli</taxon>
        <taxon>Bacillales</taxon>
        <taxon>Caryophanaceae</taxon>
        <taxon>Kurthia</taxon>
    </lineage>
</organism>
<dbReference type="SMART" id="SM00382">
    <property type="entry name" value="AAA"/>
    <property type="match status" value="1"/>
</dbReference>
<dbReference type="OrthoDB" id="9784332at2"/>
<dbReference type="AlphaFoldDB" id="A0A433RQJ9"/>
<dbReference type="InterPro" id="IPR015856">
    <property type="entry name" value="ABC_transpr_CbiO/EcfA_su"/>
</dbReference>
<dbReference type="InterPro" id="IPR017871">
    <property type="entry name" value="ABC_transporter-like_CS"/>
</dbReference>
<evidence type="ECO:0000313" key="12">
    <source>
        <dbReference type="EMBL" id="RUS53052.1"/>
    </source>
</evidence>
<dbReference type="PANTHER" id="PTHR43553">
    <property type="entry name" value="HEAVY METAL TRANSPORTER"/>
    <property type="match status" value="1"/>
</dbReference>
<evidence type="ECO:0000256" key="1">
    <source>
        <dbReference type="ARBA" id="ARBA00004202"/>
    </source>
</evidence>
<dbReference type="PANTHER" id="PTHR43553:SF24">
    <property type="entry name" value="ENERGY-COUPLING FACTOR TRANSPORTER ATP-BINDING PROTEIN ECFA1"/>
    <property type="match status" value="1"/>
</dbReference>
<evidence type="ECO:0000256" key="5">
    <source>
        <dbReference type="ARBA" id="ARBA00022741"/>
    </source>
</evidence>
<dbReference type="InterPro" id="IPR027417">
    <property type="entry name" value="P-loop_NTPase"/>
</dbReference>